<dbReference type="Pfam" id="PF01855">
    <property type="entry name" value="POR_N"/>
    <property type="match status" value="1"/>
</dbReference>
<feature type="domain" description="4Fe-4S ferredoxin-type" evidence="16">
    <location>
        <begin position="528"/>
        <end position="559"/>
    </location>
</feature>
<evidence type="ECO:0000256" key="12">
    <source>
        <dbReference type="ARBA" id="ARBA00030514"/>
    </source>
</evidence>
<dbReference type="PANTHER" id="PTHR43710">
    <property type="entry name" value="2-HYDROXYACYL-COA LYASE"/>
    <property type="match status" value="1"/>
</dbReference>
<evidence type="ECO:0000256" key="7">
    <source>
        <dbReference type="ARBA" id="ARBA00022723"/>
    </source>
</evidence>
<accession>A0A517ZWV1</accession>
<dbReference type="GO" id="GO:0044281">
    <property type="term" value="P:small molecule metabolic process"/>
    <property type="evidence" value="ECO:0007669"/>
    <property type="project" value="UniProtKB-ARBA"/>
</dbReference>
<dbReference type="GO" id="GO:0046872">
    <property type="term" value="F:metal ion binding"/>
    <property type="evidence" value="ECO:0007669"/>
    <property type="project" value="UniProtKB-UniRule"/>
</dbReference>
<keyword evidence="8 14" id="KW-0249">Electron transport</keyword>
<reference evidence="17 18" key="1">
    <citation type="submission" date="2019-02" db="EMBL/GenBank/DDBJ databases">
        <title>Deep-cultivation of Planctomycetes and their phenomic and genomic characterization uncovers novel biology.</title>
        <authorList>
            <person name="Wiegand S."/>
            <person name="Jogler M."/>
            <person name="Boedeker C."/>
            <person name="Pinto D."/>
            <person name="Vollmers J."/>
            <person name="Rivas-Marin E."/>
            <person name="Kohn T."/>
            <person name="Peeters S.H."/>
            <person name="Heuer A."/>
            <person name="Rast P."/>
            <person name="Oberbeckmann S."/>
            <person name="Bunk B."/>
            <person name="Jeske O."/>
            <person name="Meyerdierks A."/>
            <person name="Storesund J.E."/>
            <person name="Kallscheuer N."/>
            <person name="Luecker S."/>
            <person name="Lage O.M."/>
            <person name="Pohl T."/>
            <person name="Merkel B.J."/>
            <person name="Hornburger P."/>
            <person name="Mueller R.-W."/>
            <person name="Bruemmer F."/>
            <person name="Labrenz M."/>
            <person name="Spormann A.M."/>
            <person name="Op den Camp H."/>
            <person name="Overmann J."/>
            <person name="Amann R."/>
            <person name="Jetten M.S.M."/>
            <person name="Mascher T."/>
            <person name="Medema M.H."/>
            <person name="Devos D.P."/>
            <person name="Kaster A.-K."/>
            <person name="Ovreas L."/>
            <person name="Rohde M."/>
            <person name="Galperin M.Y."/>
            <person name="Jogler C."/>
        </authorList>
    </citation>
    <scope>NUCLEOTIDE SEQUENCE [LARGE SCALE GENOMIC DNA]</scope>
    <source>
        <strain evidence="17 18">Mal52</strain>
    </source>
</reference>
<dbReference type="PIRSF" id="PIRSF006439">
    <property type="entry name" value="Indolepyruvate_ferr_oxidored"/>
    <property type="match status" value="1"/>
</dbReference>
<evidence type="ECO:0000256" key="4">
    <source>
        <dbReference type="ARBA" id="ARBA00017710"/>
    </source>
</evidence>
<dbReference type="Proteomes" id="UP000319383">
    <property type="component" value="Chromosome"/>
</dbReference>
<evidence type="ECO:0000256" key="1">
    <source>
        <dbReference type="ARBA" id="ARBA00002995"/>
    </source>
</evidence>
<dbReference type="GO" id="GO:0030976">
    <property type="term" value="F:thiamine pyrophosphate binding"/>
    <property type="evidence" value="ECO:0007669"/>
    <property type="project" value="InterPro"/>
</dbReference>
<dbReference type="GO" id="GO:0051539">
    <property type="term" value="F:4 iron, 4 sulfur cluster binding"/>
    <property type="evidence" value="ECO:0007669"/>
    <property type="project" value="UniProtKB-UniRule"/>
</dbReference>
<organism evidence="17 18">
    <name type="scientific">Symmachiella dynata</name>
    <dbReference type="NCBI Taxonomy" id="2527995"/>
    <lineage>
        <taxon>Bacteria</taxon>
        <taxon>Pseudomonadati</taxon>
        <taxon>Planctomycetota</taxon>
        <taxon>Planctomycetia</taxon>
        <taxon>Planctomycetales</taxon>
        <taxon>Planctomycetaceae</taxon>
        <taxon>Symmachiella</taxon>
    </lineage>
</organism>
<keyword evidence="6 14" id="KW-0004">4Fe-4S</keyword>
<dbReference type="GO" id="GO:0043805">
    <property type="term" value="F:indolepyruvate ferredoxin oxidoreductase activity"/>
    <property type="evidence" value="ECO:0007669"/>
    <property type="project" value="UniProtKB-UniRule"/>
</dbReference>
<feature type="binding site" evidence="15">
    <location>
        <position position="569"/>
    </location>
    <ligand>
        <name>[4Fe-4S] cluster</name>
        <dbReference type="ChEBI" id="CHEBI:49883"/>
        <label>2</label>
    </ligand>
</feature>
<feature type="binding site" evidence="15">
    <location>
        <position position="575"/>
    </location>
    <ligand>
        <name>[4Fe-4S] cluster</name>
        <dbReference type="ChEBI" id="CHEBI:49883"/>
        <label>2</label>
    </ligand>
</feature>
<feature type="binding site" evidence="15">
    <location>
        <position position="579"/>
    </location>
    <ligand>
        <name>[4Fe-4S] cluster</name>
        <dbReference type="ChEBI" id="CHEBI:49883"/>
        <label>1</label>
    </ligand>
</feature>
<evidence type="ECO:0000256" key="8">
    <source>
        <dbReference type="ARBA" id="ARBA00022982"/>
    </source>
</evidence>
<dbReference type="SUPFAM" id="SSF54862">
    <property type="entry name" value="4Fe-4S ferredoxins"/>
    <property type="match status" value="1"/>
</dbReference>
<evidence type="ECO:0000256" key="9">
    <source>
        <dbReference type="ARBA" id="ARBA00023002"/>
    </source>
</evidence>
<comment type="function">
    <text evidence="1 14">Catalyzes the ferredoxin-dependent oxidative decarboxylation of arylpyruvates.</text>
</comment>
<dbReference type="CDD" id="cd07034">
    <property type="entry name" value="TPP_PYR_PFOR_IOR-alpha_like"/>
    <property type="match status" value="1"/>
</dbReference>
<dbReference type="Pfam" id="PF00037">
    <property type="entry name" value="Fer4"/>
    <property type="match status" value="1"/>
</dbReference>
<evidence type="ECO:0000256" key="3">
    <source>
        <dbReference type="ARBA" id="ARBA00012812"/>
    </source>
</evidence>
<dbReference type="EMBL" id="CP036276">
    <property type="protein sequence ID" value="QDU46973.1"/>
    <property type="molecule type" value="Genomic_DNA"/>
</dbReference>
<keyword evidence="5 14" id="KW-0813">Transport</keyword>
<keyword evidence="7 14" id="KW-0479">Metal-binding</keyword>
<evidence type="ECO:0000256" key="11">
    <source>
        <dbReference type="ARBA" id="ARBA00023014"/>
    </source>
</evidence>
<dbReference type="InterPro" id="IPR045025">
    <property type="entry name" value="HACL1-like"/>
</dbReference>
<dbReference type="Gene3D" id="3.40.50.970">
    <property type="match status" value="2"/>
</dbReference>
<comment type="subunit">
    <text evidence="2">Heterodimer of the IorA and IorB subunits.</text>
</comment>
<evidence type="ECO:0000259" key="16">
    <source>
        <dbReference type="PROSITE" id="PS51379"/>
    </source>
</evidence>
<evidence type="ECO:0000256" key="5">
    <source>
        <dbReference type="ARBA" id="ARBA00022448"/>
    </source>
</evidence>
<evidence type="ECO:0000256" key="13">
    <source>
        <dbReference type="ARBA" id="ARBA00048332"/>
    </source>
</evidence>
<dbReference type="Gene3D" id="3.30.70.20">
    <property type="match status" value="1"/>
</dbReference>
<dbReference type="EC" id="1.2.7.8" evidence="3 14"/>
<evidence type="ECO:0000256" key="2">
    <source>
        <dbReference type="ARBA" id="ARBA00011238"/>
    </source>
</evidence>
<gene>
    <name evidence="17" type="ORF">Mal52_55010</name>
</gene>
<feature type="binding site" evidence="15">
    <location>
        <position position="537"/>
    </location>
    <ligand>
        <name>[4Fe-4S] cluster</name>
        <dbReference type="ChEBI" id="CHEBI:49883"/>
        <label>1</label>
    </ligand>
</feature>
<feature type="binding site" evidence="15">
    <location>
        <position position="543"/>
    </location>
    <ligand>
        <name>[4Fe-4S] cluster</name>
        <dbReference type="ChEBI" id="CHEBI:49883"/>
        <label>1</label>
    </ligand>
</feature>
<feature type="domain" description="4Fe-4S ferredoxin-type" evidence="16">
    <location>
        <begin position="560"/>
        <end position="589"/>
    </location>
</feature>
<dbReference type="SUPFAM" id="SSF52922">
    <property type="entry name" value="TK C-terminal domain-like"/>
    <property type="match status" value="1"/>
</dbReference>
<dbReference type="SUPFAM" id="SSF52518">
    <property type="entry name" value="Thiamin diphosphate-binding fold (THDP-binding)"/>
    <property type="match status" value="2"/>
</dbReference>
<evidence type="ECO:0000256" key="15">
    <source>
        <dbReference type="PIRSR" id="PIRSR006439-50"/>
    </source>
</evidence>
<keyword evidence="10 14" id="KW-0408">Iron</keyword>
<protein>
    <recommendedName>
        <fullName evidence="4 14">Indolepyruvate oxidoreductase subunit IorA</fullName>
        <shortName evidence="14">IOR</shortName>
        <ecNumber evidence="3 14">1.2.7.8</ecNumber>
    </recommendedName>
    <alternativeName>
        <fullName evidence="12 14">Indolepyruvate ferredoxin oxidoreductase subunit alpha</fullName>
    </alternativeName>
</protein>
<dbReference type="PROSITE" id="PS00198">
    <property type="entry name" value="4FE4S_FER_1"/>
    <property type="match status" value="1"/>
</dbReference>
<dbReference type="NCBIfam" id="TIGR03336">
    <property type="entry name" value="IOR_alpha"/>
    <property type="match status" value="1"/>
</dbReference>
<dbReference type="Pfam" id="PF02775">
    <property type="entry name" value="TPP_enzyme_C"/>
    <property type="match status" value="1"/>
</dbReference>
<evidence type="ECO:0000256" key="14">
    <source>
        <dbReference type="PIRNR" id="PIRNR006439"/>
    </source>
</evidence>
<dbReference type="RefSeq" id="WP_145379553.1">
    <property type="nucleotide sequence ID" value="NZ_CP036276.1"/>
</dbReference>
<proteinExistence type="predicted"/>
<dbReference type="FunFam" id="3.40.50.970:FF:000039">
    <property type="entry name" value="Indolepyruvate oxidoreductase subunit IorA"/>
    <property type="match status" value="1"/>
</dbReference>
<keyword evidence="9 14" id="KW-0560">Oxidoreductase</keyword>
<name>A0A517ZWV1_9PLAN</name>
<dbReference type="InterPro" id="IPR017721">
    <property type="entry name" value="IorA"/>
</dbReference>
<feature type="binding site" evidence="15">
    <location>
        <position position="548"/>
    </location>
    <ligand>
        <name>[4Fe-4S] cluster</name>
        <dbReference type="ChEBI" id="CHEBI:49883"/>
        <label>2</label>
    </ligand>
</feature>
<evidence type="ECO:0000256" key="10">
    <source>
        <dbReference type="ARBA" id="ARBA00023004"/>
    </source>
</evidence>
<dbReference type="InterPro" id="IPR011766">
    <property type="entry name" value="TPP_enzyme_TPP-bd"/>
</dbReference>
<dbReference type="InterPro" id="IPR002880">
    <property type="entry name" value="Pyrv_Fd/Flavodoxin_OxRdtase_N"/>
</dbReference>
<dbReference type="CDD" id="cd02008">
    <property type="entry name" value="TPP_IOR_alpha"/>
    <property type="match status" value="1"/>
</dbReference>
<keyword evidence="18" id="KW-1185">Reference proteome</keyword>
<evidence type="ECO:0000313" key="17">
    <source>
        <dbReference type="EMBL" id="QDU46973.1"/>
    </source>
</evidence>
<dbReference type="KEGG" id="sdyn:Mal52_55010"/>
<dbReference type="PROSITE" id="PS51379">
    <property type="entry name" value="4FE4S_FER_2"/>
    <property type="match status" value="2"/>
</dbReference>
<dbReference type="InterPro" id="IPR009014">
    <property type="entry name" value="Transketo_C/PFOR_II"/>
</dbReference>
<sequence length="601" mass="64595">MTNPLQPLLLSGNQAIARGAYESGVRVATGYPGTPATEIVESASTYGSLEAMWSVNEKVALETALGAAFAGVRSMVSMKHVGLNVAADPLFSASYTGINGGMLVIVGDDPSAHSSQNEQDSRHYARAAKLPMLEPSNSQEAKDFVGIALHLSEKYDTPVMMRLTTRVCHTQSRVTLGSPDPSRNGATGFQPDFDKYVLLPRQAISRHMVIEDRMLHMADLAERLDINQTEFRDTKLGIVTSGMCYAYVREAFPEASVLKLGMTYPLPAELIRDFASKVDRLLVIEELDPFLEEHIRALGIEVEGKSWVPRVGELTPQRILASFAAGVPQPIENGDPEVPGRAPRICPGCQYLGIFSVVSKLNVTVAGDIGCYTLGSFAPWNGIDTVVCMGASIGTALGMEKALKNKGQGRILAVIGDGTLLHSGIPALMDVVYNKGQITILILDNSTTAMTGLQGHPGNGQGLQGRESQGIDIEKLCEAIGIEWIRVANPYDMDETEDILRDALEHPGPAVVISRAPCLLIERKAPVQQAFVTAEACTGCGECMKVGCLAVEKHVLDENWVARINEDLCIGCTLCVQACPEDAIAPRSLTATPNLIELQPS</sequence>
<dbReference type="AlphaFoldDB" id="A0A517ZWV1"/>
<dbReference type="InterPro" id="IPR029061">
    <property type="entry name" value="THDP-binding"/>
</dbReference>
<feature type="binding site" evidence="15">
    <location>
        <position position="572"/>
    </location>
    <ligand>
        <name>[4Fe-4S] cluster</name>
        <dbReference type="ChEBI" id="CHEBI:49883"/>
        <label>2</label>
    </ligand>
</feature>
<keyword evidence="11 14" id="KW-0411">Iron-sulfur</keyword>
<dbReference type="PANTHER" id="PTHR43710:SF5">
    <property type="entry name" value="INDOLEPYRUVATE FERREDOXIN OXIDOREDUCTASE ALPHA SUBUNIT"/>
    <property type="match status" value="1"/>
</dbReference>
<comment type="catalytic activity">
    <reaction evidence="13 14">
        <text>indole-3-pyruvate + 2 oxidized [2Fe-2S]-[ferredoxin] + CoA = (indol-3-yl)acetyl-CoA + 2 reduced [2Fe-2S]-[ferredoxin] + CO2 + H(+)</text>
        <dbReference type="Rhea" id="RHEA:12645"/>
        <dbReference type="Rhea" id="RHEA-COMP:10000"/>
        <dbReference type="Rhea" id="RHEA-COMP:10001"/>
        <dbReference type="ChEBI" id="CHEBI:15378"/>
        <dbReference type="ChEBI" id="CHEBI:16526"/>
        <dbReference type="ChEBI" id="CHEBI:17640"/>
        <dbReference type="ChEBI" id="CHEBI:33737"/>
        <dbReference type="ChEBI" id="CHEBI:33738"/>
        <dbReference type="ChEBI" id="CHEBI:57271"/>
        <dbReference type="ChEBI" id="CHEBI:57287"/>
        <dbReference type="EC" id="1.2.7.8"/>
    </reaction>
</comment>
<feature type="binding site" evidence="15">
    <location>
        <position position="540"/>
    </location>
    <ligand>
        <name>[4Fe-4S] cluster</name>
        <dbReference type="ChEBI" id="CHEBI:49883"/>
        <label>1</label>
    </ligand>
</feature>
<comment type="cofactor">
    <cofactor evidence="14 15">
        <name>[4Fe-4S] cluster</name>
        <dbReference type="ChEBI" id="CHEBI:49883"/>
    </cofactor>
    <text evidence="14 15">Binds 2 [4Fe-4S] clusters. In this family the first cluster has a non-standard and varying [4Fe-4S] binding motif CX(2)CX(2)CX(4-5)CP.</text>
</comment>
<evidence type="ECO:0000256" key="6">
    <source>
        <dbReference type="ARBA" id="ARBA00022485"/>
    </source>
</evidence>
<dbReference type="InterPro" id="IPR017900">
    <property type="entry name" value="4Fe4S_Fe_S_CS"/>
</dbReference>
<dbReference type="InterPro" id="IPR017896">
    <property type="entry name" value="4Fe4S_Fe-S-bd"/>
</dbReference>
<evidence type="ECO:0000313" key="18">
    <source>
        <dbReference type="Proteomes" id="UP000319383"/>
    </source>
</evidence>